<proteinExistence type="predicted"/>
<evidence type="ECO:0000259" key="1">
    <source>
        <dbReference type="Pfam" id="PF13192"/>
    </source>
</evidence>
<dbReference type="Gene3D" id="3.40.30.10">
    <property type="entry name" value="Glutaredoxin"/>
    <property type="match status" value="1"/>
</dbReference>
<accession>A0ABZ2YAR4</accession>
<dbReference type="Proteomes" id="UP001461341">
    <property type="component" value="Chromosome"/>
</dbReference>
<dbReference type="PANTHER" id="PTHR36450">
    <property type="entry name" value="THIOREDOXIN"/>
    <property type="match status" value="1"/>
</dbReference>
<evidence type="ECO:0000313" key="3">
    <source>
        <dbReference type="Proteomes" id="UP001461341"/>
    </source>
</evidence>
<protein>
    <submittedName>
        <fullName evidence="2">Thioredoxin family protein</fullName>
    </submittedName>
</protein>
<sequence>MEIKILGMGCPKCKMLEETTRKALQELGINAEIEKVQDIEKIMEYNVMFTPGLVINGEVKVAGKVPSKEEIKKIIQEYKEQAG</sequence>
<evidence type="ECO:0000313" key="2">
    <source>
        <dbReference type="EMBL" id="WZL76074.1"/>
    </source>
</evidence>
<name>A0ABZ2YAR4_9BACT</name>
<gene>
    <name evidence="2" type="ORF">QBE54_10945</name>
</gene>
<dbReference type="SUPFAM" id="SSF52833">
    <property type="entry name" value="Thioredoxin-like"/>
    <property type="match status" value="1"/>
</dbReference>
<dbReference type="NCBIfam" id="TIGR00412">
    <property type="entry name" value="redox_disulf_2"/>
    <property type="match status" value="1"/>
</dbReference>
<dbReference type="EMBL" id="CP121689">
    <property type="protein sequence ID" value="WZL76074.1"/>
    <property type="molecule type" value="Genomic_DNA"/>
</dbReference>
<organism evidence="2 3">
    <name type="scientific">Thermatribacter velox</name>
    <dbReference type="NCBI Taxonomy" id="3039681"/>
    <lineage>
        <taxon>Bacteria</taxon>
        <taxon>Pseudomonadati</taxon>
        <taxon>Atribacterota</taxon>
        <taxon>Atribacteria</taxon>
        <taxon>Atribacterales</taxon>
        <taxon>Thermatribacteraceae</taxon>
        <taxon>Thermatribacter</taxon>
    </lineage>
</organism>
<feature type="domain" description="Thioredoxin-like fold" evidence="1">
    <location>
        <begin position="1"/>
        <end position="76"/>
    </location>
</feature>
<dbReference type="PANTHER" id="PTHR36450:SF1">
    <property type="entry name" value="THIOREDOXIN"/>
    <property type="match status" value="1"/>
</dbReference>
<dbReference type="InterPro" id="IPR012336">
    <property type="entry name" value="Thioredoxin-like_fold"/>
</dbReference>
<dbReference type="InterPro" id="IPR036249">
    <property type="entry name" value="Thioredoxin-like_sf"/>
</dbReference>
<dbReference type="PIRSF" id="PIRSF037031">
    <property type="entry name" value="Redox_disulphide_2"/>
    <property type="match status" value="1"/>
</dbReference>
<reference evidence="2 3" key="1">
    <citation type="submission" date="2023-03" db="EMBL/GenBank/DDBJ databases">
        <title>Novel Species.</title>
        <authorList>
            <person name="Ma S."/>
        </authorList>
    </citation>
    <scope>NUCLEOTIDE SEQUENCE [LARGE SCALE GENOMIC DNA]</scope>
    <source>
        <strain evidence="2 3">B11</strain>
    </source>
</reference>
<dbReference type="RefSeq" id="WP_369018229.1">
    <property type="nucleotide sequence ID" value="NZ_CP121689.1"/>
</dbReference>
<dbReference type="InterPro" id="IPR005243">
    <property type="entry name" value="THIRX-like_proc"/>
</dbReference>
<dbReference type="Pfam" id="PF13192">
    <property type="entry name" value="Thioredoxin_3"/>
    <property type="match status" value="1"/>
</dbReference>
<keyword evidence="3" id="KW-1185">Reference proteome</keyword>